<feature type="domain" description="TonB-dependent receptor plug" evidence="4">
    <location>
        <begin position="631"/>
        <end position="719"/>
    </location>
</feature>
<proteinExistence type="inferred from homology"/>
<evidence type="ECO:0000256" key="2">
    <source>
        <dbReference type="PROSITE-ProRule" id="PRU01360"/>
    </source>
</evidence>
<name>A0ABT0HG97_9BACT</name>
<dbReference type="Gene3D" id="2.170.130.10">
    <property type="entry name" value="TonB-dependent receptor, plug domain"/>
    <property type="match status" value="1"/>
</dbReference>
<feature type="chain" id="PRO_5045287031" evidence="3">
    <location>
        <begin position="22"/>
        <end position="833"/>
    </location>
</feature>
<comment type="similarity">
    <text evidence="2">Belongs to the TonB-dependent receptor family.</text>
</comment>
<evidence type="ECO:0000256" key="3">
    <source>
        <dbReference type="SAM" id="SignalP"/>
    </source>
</evidence>
<comment type="caution">
    <text evidence="5">The sequence shown here is derived from an EMBL/GenBank/DDBJ whole genome shotgun (WGS) entry which is preliminary data.</text>
</comment>
<organism evidence="5 6">
    <name type="scientific">Spirosoma liriopis</name>
    <dbReference type="NCBI Taxonomy" id="2937440"/>
    <lineage>
        <taxon>Bacteria</taxon>
        <taxon>Pseudomonadati</taxon>
        <taxon>Bacteroidota</taxon>
        <taxon>Cytophagia</taxon>
        <taxon>Cytophagales</taxon>
        <taxon>Cytophagaceae</taxon>
        <taxon>Spirosoma</taxon>
    </lineage>
</organism>
<feature type="signal peptide" evidence="3">
    <location>
        <begin position="1"/>
        <end position="21"/>
    </location>
</feature>
<keyword evidence="2" id="KW-0998">Cell outer membrane</keyword>
<dbReference type="PANTHER" id="PTHR30069">
    <property type="entry name" value="TONB-DEPENDENT OUTER MEMBRANE RECEPTOR"/>
    <property type="match status" value="1"/>
</dbReference>
<dbReference type="PANTHER" id="PTHR30069:SF29">
    <property type="entry name" value="HEMOGLOBIN AND HEMOGLOBIN-HAPTOGLOBIN-BINDING PROTEIN 1-RELATED"/>
    <property type="match status" value="1"/>
</dbReference>
<keyword evidence="5" id="KW-0675">Receptor</keyword>
<dbReference type="InterPro" id="IPR037066">
    <property type="entry name" value="Plug_dom_sf"/>
</dbReference>
<evidence type="ECO:0000313" key="5">
    <source>
        <dbReference type="EMBL" id="MCK8491163.1"/>
    </source>
</evidence>
<dbReference type="Gene3D" id="2.60.40.1930">
    <property type="match status" value="1"/>
</dbReference>
<protein>
    <submittedName>
        <fullName evidence="5">TonB-dependent receptor plug domain-containing protein</fullName>
    </submittedName>
</protein>
<keyword evidence="2" id="KW-1134">Transmembrane beta strand</keyword>
<dbReference type="RefSeq" id="WP_248475942.1">
    <property type="nucleotide sequence ID" value="NZ_JALPRF010000001.1"/>
</dbReference>
<dbReference type="InterPro" id="IPR039426">
    <property type="entry name" value="TonB-dep_rcpt-like"/>
</dbReference>
<accession>A0ABT0HG97</accession>
<dbReference type="PROSITE" id="PS52016">
    <property type="entry name" value="TONB_DEPENDENT_REC_3"/>
    <property type="match status" value="1"/>
</dbReference>
<keyword evidence="2" id="KW-0812">Transmembrane</keyword>
<keyword evidence="1 3" id="KW-0732">Signal</keyword>
<comment type="subcellular location">
    <subcellularLocation>
        <location evidence="2">Cell outer membrane</location>
        <topology evidence="2">Multi-pass membrane protein</topology>
    </subcellularLocation>
</comment>
<dbReference type="Pfam" id="PF07715">
    <property type="entry name" value="Plug"/>
    <property type="match status" value="1"/>
</dbReference>
<reference evidence="5 6" key="1">
    <citation type="submission" date="2022-04" db="EMBL/GenBank/DDBJ databases">
        <title>Spirosoma sp. strain RP8 genome sequencing and assembly.</title>
        <authorList>
            <person name="Jung Y."/>
        </authorList>
    </citation>
    <scope>NUCLEOTIDE SEQUENCE [LARGE SCALE GENOMIC DNA]</scope>
    <source>
        <strain evidence="5 6">RP8</strain>
    </source>
</reference>
<evidence type="ECO:0000259" key="4">
    <source>
        <dbReference type="Pfam" id="PF07715"/>
    </source>
</evidence>
<gene>
    <name evidence="5" type="ORF">M0L20_04820</name>
</gene>
<keyword evidence="2" id="KW-0813">Transport</keyword>
<evidence type="ECO:0000256" key="1">
    <source>
        <dbReference type="ARBA" id="ARBA00022729"/>
    </source>
</evidence>
<dbReference type="EMBL" id="JALPRF010000001">
    <property type="protein sequence ID" value="MCK8491163.1"/>
    <property type="molecule type" value="Genomic_DNA"/>
</dbReference>
<keyword evidence="6" id="KW-1185">Reference proteome</keyword>
<dbReference type="SUPFAM" id="SSF56935">
    <property type="entry name" value="Porins"/>
    <property type="match status" value="1"/>
</dbReference>
<sequence>MHHTFYRTSSILALVAIVALAAFRFANNDDFVNEVLAKFQAYNLQRPVEKVYLHTDRDTYLTGETIWMKGYVFNGNTHTADTISKVLYVDLIDPTARRVRQRLQLRSSSSYAPGQLLLPDSLASGTYMVQAYTNYMRNFPETYYFRKTLTILKADGSTASTASKSASPDRLDVQFLPEGGQLVEGLESRVAFKALEASGRGLPVEGFVLNTRKDTITGLASTQLGVGFFTLNPEAGQTYTAFVKRLGSGQFTAYPLPDVQKEGVVMQVDNISNKDNIRVYLRHNKAITDPPATMTLFAQTRGQVVQVAKVPLAKRGALVQLPKAEFPQGIAQLTLFDETSKPICERLIFVNKNEQINITLSPNKTSYKNREKVELSISTTGSDGKPVAANLSLAAVDARLAPEIDSNSASIVSHLLLSSDLTGTIEQPSYYFNPKNEDRWRQLDLLLMTQGWRRFVWADVLAGTIPPVKYPIEQGLSLTGRVVRPNQKDIGGKVKLTFVLSRRDSTRDFLTGDTDESGYFGAYDLDFTDTTTVLIQGVKGKANRDLAISLDQLLTPTVTITRVPYNPFEFRRDELGEFIKRTREYQEIEEQIRRNREVLLQSVTVKAKKFKERDSRVIYGTPDASVKFDPMNTAGRITILDVIQGRIAGVQVMGSGLSARVQIRGAANFGGAVEPLFVLDGMPVDMQTAINIPVNDVDQVDVLKGASASIYGSRGGGGVISILTKRGSPNYDLAKEAAPGTLVAKLPGYAPVRAFYSPRYDDQSKKTEQEKLNAARPDYRTTLFWSPLIQTNAEGKATVSFFTSDAKTNLRLRAEGATISGMPGMAQHRIQVD</sequence>
<evidence type="ECO:0000313" key="6">
    <source>
        <dbReference type="Proteomes" id="UP001202180"/>
    </source>
</evidence>
<dbReference type="Proteomes" id="UP001202180">
    <property type="component" value="Unassembled WGS sequence"/>
</dbReference>
<dbReference type="InterPro" id="IPR012910">
    <property type="entry name" value="Plug_dom"/>
</dbReference>
<keyword evidence="2" id="KW-0472">Membrane</keyword>